<dbReference type="InterPro" id="IPR011990">
    <property type="entry name" value="TPR-like_helical_dom_sf"/>
</dbReference>
<proteinExistence type="predicted"/>
<keyword evidence="3" id="KW-0256">Endoplasmic reticulum</keyword>
<name>A0ABR2X424_9FUNG</name>
<comment type="subcellular location">
    <subcellularLocation>
        <location evidence="1">Endoplasmic reticulum</location>
    </subcellularLocation>
</comment>
<keyword evidence="9" id="KW-1185">Reference proteome</keyword>
<evidence type="ECO:0000256" key="2">
    <source>
        <dbReference type="ARBA" id="ARBA00022729"/>
    </source>
</evidence>
<evidence type="ECO:0000256" key="3">
    <source>
        <dbReference type="ARBA" id="ARBA00022824"/>
    </source>
</evidence>
<dbReference type="PROSITE" id="PS50076">
    <property type="entry name" value="DNAJ_2"/>
    <property type="match status" value="1"/>
</dbReference>
<keyword evidence="4" id="KW-0802">TPR repeat</keyword>
<comment type="caution">
    <text evidence="8">The sequence shown here is derived from an EMBL/GenBank/DDBJ whole genome shotgun (WGS) entry which is preliminary data.</text>
</comment>
<dbReference type="CDD" id="cd06257">
    <property type="entry name" value="DnaJ"/>
    <property type="match status" value="1"/>
</dbReference>
<dbReference type="Proteomes" id="UP001479436">
    <property type="component" value="Unassembled WGS sequence"/>
</dbReference>
<dbReference type="Gene3D" id="1.10.287.110">
    <property type="entry name" value="DnaJ domain"/>
    <property type="match status" value="1"/>
</dbReference>
<dbReference type="InterPro" id="IPR051727">
    <property type="entry name" value="DnaJ_C3_Co-chaperones"/>
</dbReference>
<feature type="repeat" description="TPR" evidence="4">
    <location>
        <begin position="29"/>
        <end position="62"/>
    </location>
</feature>
<dbReference type="PANTHER" id="PTHR44140:SF2">
    <property type="entry name" value="LD25575P"/>
    <property type="match status" value="1"/>
</dbReference>
<dbReference type="InterPro" id="IPR019734">
    <property type="entry name" value="TPR_rpt"/>
</dbReference>
<evidence type="ECO:0000256" key="1">
    <source>
        <dbReference type="ARBA" id="ARBA00004240"/>
    </source>
</evidence>
<dbReference type="PROSITE" id="PS50005">
    <property type="entry name" value="TPR"/>
    <property type="match status" value="3"/>
</dbReference>
<reference evidence="8 9" key="1">
    <citation type="submission" date="2023-04" db="EMBL/GenBank/DDBJ databases">
        <title>Genome of Basidiobolus ranarum AG-B5.</title>
        <authorList>
            <person name="Stajich J.E."/>
            <person name="Carter-House D."/>
            <person name="Gryganskyi A."/>
        </authorList>
    </citation>
    <scope>NUCLEOTIDE SEQUENCE [LARGE SCALE GENOMIC DNA]</scope>
    <source>
        <strain evidence="8 9">AG-B5</strain>
    </source>
</reference>
<feature type="repeat" description="TPR" evidence="4">
    <location>
        <begin position="351"/>
        <end position="384"/>
    </location>
</feature>
<dbReference type="InterPro" id="IPR036869">
    <property type="entry name" value="J_dom_sf"/>
</dbReference>
<dbReference type="SUPFAM" id="SSF46565">
    <property type="entry name" value="Chaperone J-domain"/>
    <property type="match status" value="1"/>
</dbReference>
<dbReference type="SUPFAM" id="SSF48452">
    <property type="entry name" value="TPR-like"/>
    <property type="match status" value="1"/>
</dbReference>
<feature type="region of interest" description="Disordered" evidence="5">
    <location>
        <begin position="467"/>
        <end position="529"/>
    </location>
</feature>
<evidence type="ECO:0000256" key="6">
    <source>
        <dbReference type="SAM" id="SignalP"/>
    </source>
</evidence>
<organism evidence="8 9">
    <name type="scientific">Basidiobolus ranarum</name>
    <dbReference type="NCBI Taxonomy" id="34480"/>
    <lineage>
        <taxon>Eukaryota</taxon>
        <taxon>Fungi</taxon>
        <taxon>Fungi incertae sedis</taxon>
        <taxon>Zoopagomycota</taxon>
        <taxon>Entomophthoromycotina</taxon>
        <taxon>Basidiobolomycetes</taxon>
        <taxon>Basidiobolales</taxon>
        <taxon>Basidiobolaceae</taxon>
        <taxon>Basidiobolus</taxon>
    </lineage>
</organism>
<evidence type="ECO:0000256" key="5">
    <source>
        <dbReference type="SAM" id="MobiDB-lite"/>
    </source>
</evidence>
<feature type="repeat" description="TPR" evidence="4">
    <location>
        <begin position="63"/>
        <end position="96"/>
    </location>
</feature>
<evidence type="ECO:0000313" key="8">
    <source>
        <dbReference type="EMBL" id="KAK9768386.1"/>
    </source>
</evidence>
<dbReference type="InterPro" id="IPR001623">
    <property type="entry name" value="DnaJ_domain"/>
</dbReference>
<dbReference type="Pfam" id="PF00226">
    <property type="entry name" value="DnaJ"/>
    <property type="match status" value="1"/>
</dbReference>
<feature type="domain" description="J" evidence="7">
    <location>
        <begin position="406"/>
        <end position="474"/>
    </location>
</feature>
<protein>
    <recommendedName>
        <fullName evidence="7">J domain-containing protein</fullName>
    </recommendedName>
</protein>
<feature type="compositionally biased region" description="Gly residues" evidence="5">
    <location>
        <begin position="500"/>
        <end position="509"/>
    </location>
</feature>
<feature type="chain" id="PRO_5046695425" description="J domain-containing protein" evidence="6">
    <location>
        <begin position="22"/>
        <end position="529"/>
    </location>
</feature>
<dbReference type="SMART" id="SM00028">
    <property type="entry name" value="TPR"/>
    <property type="match status" value="7"/>
</dbReference>
<evidence type="ECO:0000313" key="9">
    <source>
        <dbReference type="Proteomes" id="UP001479436"/>
    </source>
</evidence>
<dbReference type="Gene3D" id="1.25.40.10">
    <property type="entry name" value="Tetratricopeptide repeat domain"/>
    <property type="match status" value="1"/>
</dbReference>
<dbReference type="PRINTS" id="PR00625">
    <property type="entry name" value="JDOMAIN"/>
</dbReference>
<gene>
    <name evidence="8" type="ORF">K7432_001046</name>
</gene>
<keyword evidence="2 6" id="KW-0732">Signal</keyword>
<dbReference type="Pfam" id="PF13432">
    <property type="entry name" value="TPR_16"/>
    <property type="match status" value="1"/>
</dbReference>
<evidence type="ECO:0000259" key="7">
    <source>
        <dbReference type="PROSITE" id="PS50076"/>
    </source>
</evidence>
<feature type="signal peptide" evidence="6">
    <location>
        <begin position="1"/>
        <end position="21"/>
    </location>
</feature>
<evidence type="ECO:0000256" key="4">
    <source>
        <dbReference type="PROSITE-ProRule" id="PRU00339"/>
    </source>
</evidence>
<dbReference type="EMBL" id="JASJQH010000021">
    <property type="protein sequence ID" value="KAK9768386.1"/>
    <property type="molecule type" value="Genomic_DNA"/>
</dbReference>
<accession>A0ABR2X424</accession>
<dbReference type="SMART" id="SM00271">
    <property type="entry name" value="DnaJ"/>
    <property type="match status" value="1"/>
</dbReference>
<sequence length="529" mass="59666">MKLYLYLTPFVSLILPHAIFANSSNDKTTQQYLDEANRLLAAGRFNEALSNYDFAIEKDPSNYLTYFKRATTYLSLGRSSSAIEDFNTILEIKPDFEQALFQRAKLNLKDGFISKAKSDIKKYIKNNPNSSDGKKYLEDVLETEKQIDLGEKAYQSKNYDDCIKHYTTAISFATSMPSLRAKRATCYLGKGEIEEAVGDLSRTATLNPSDSSNLYKLSGLHYFILHDPQHALLSVKQCLTYDPDDKLCKPMFRNIKKLEKEVKKVETDVEKKLYLAAINKLIGPNSNDGLISKIEKSIEETLASASITTNPRSQLYVKLAQLACTAYVGRKDGTLSKHWCSEVLKHDEENVLALVGRGDAHLLNDEFEEAVRDFTKAQELSNGHDHSIREKLARAQRLLKQSQSKDYYKVLGITRSATKREIKKAYRKLAGQWHPDKYKGELSADVVAKKMSEINEAYEVLSDDELRNRFDNGDDPNDPTGGQQHHGQGNPMQFFFRNGGPSGHGGFGGFPFDDGSRGGPNGHQFKYHF</sequence>
<dbReference type="PANTHER" id="PTHR44140">
    <property type="entry name" value="LD25575P"/>
    <property type="match status" value="1"/>
</dbReference>